<dbReference type="InterPro" id="IPR040618">
    <property type="entry name" value="Pre-Nudix"/>
</dbReference>
<evidence type="ECO:0000256" key="3">
    <source>
        <dbReference type="ARBA" id="ARBA00022801"/>
    </source>
</evidence>
<accession>A0AAW1XG32</accession>
<reference evidence="6 7" key="1">
    <citation type="journal article" date="2023" name="G3 (Bethesda)">
        <title>A chromosome-length genome assembly and annotation of blackberry (Rubus argutus, cv. 'Hillquist').</title>
        <authorList>
            <person name="Bruna T."/>
            <person name="Aryal R."/>
            <person name="Dudchenko O."/>
            <person name="Sargent D.J."/>
            <person name="Mead D."/>
            <person name="Buti M."/>
            <person name="Cavallini A."/>
            <person name="Hytonen T."/>
            <person name="Andres J."/>
            <person name="Pham M."/>
            <person name="Weisz D."/>
            <person name="Mascagni F."/>
            <person name="Usai G."/>
            <person name="Natali L."/>
            <person name="Bassil N."/>
            <person name="Fernandez G.E."/>
            <person name="Lomsadze A."/>
            <person name="Armour M."/>
            <person name="Olukolu B."/>
            <person name="Poorten T."/>
            <person name="Britton C."/>
            <person name="Davik J."/>
            <person name="Ashrafi H."/>
            <person name="Aiden E.L."/>
            <person name="Borodovsky M."/>
            <person name="Worthington M."/>
        </authorList>
    </citation>
    <scope>NUCLEOTIDE SEQUENCE [LARGE SCALE GENOMIC DNA]</scope>
    <source>
        <strain evidence="6">PI 553951</strain>
    </source>
</reference>
<comment type="similarity">
    <text evidence="1 4">Belongs to the Nudix hydrolase family.</text>
</comment>
<dbReference type="GO" id="GO:0046872">
    <property type="term" value="F:metal ion binding"/>
    <property type="evidence" value="ECO:0007669"/>
    <property type="project" value="UniProtKB-KW"/>
</dbReference>
<dbReference type="InterPro" id="IPR000086">
    <property type="entry name" value="NUDIX_hydrolase_dom"/>
</dbReference>
<gene>
    <name evidence="6" type="ORF">M0R45_012726</name>
</gene>
<sequence length="274" mass="31202">MADKTGREVLAATDDEYGGVIVHMNEYELMDSATFLSSLTSSIAHRKLQGKKGVWIKLPIQHVNLVEAAVKQGFWYHHAEPNYLMLVYWIPKSAHTLPENATHRLGIGAFLINQIREALVVQEKGGQYRGTGVWKLPTGAVDEGEDIYAAAVREVKEETGIDSEFIEILAFRQMHKSFFEKSDLFFLCMLRPLSFDIQKQEQEIEAAKWMPFEEYAAQPFVQKFELLKYLHDICKAKIDGNYTGFSPIPTTSYSVEKSYLYLSGTNAPKRHSKL</sequence>
<dbReference type="Gene3D" id="3.40.630.30">
    <property type="match status" value="1"/>
</dbReference>
<protein>
    <recommendedName>
        <fullName evidence="5">Nudix hydrolase domain-containing protein</fullName>
    </recommendedName>
</protein>
<keyword evidence="7" id="KW-1185">Reference proteome</keyword>
<proteinExistence type="inferred from homology"/>
<name>A0AAW1XG32_RUBAR</name>
<dbReference type="CDD" id="cd04670">
    <property type="entry name" value="NUDIX_ASFGF2_Nudt6"/>
    <property type="match status" value="1"/>
</dbReference>
<dbReference type="Pfam" id="PF00293">
    <property type="entry name" value="NUDIX"/>
    <property type="match status" value="1"/>
</dbReference>
<feature type="domain" description="Nudix hydrolase" evidence="5">
    <location>
        <begin position="102"/>
        <end position="234"/>
    </location>
</feature>
<dbReference type="PROSITE" id="PS00893">
    <property type="entry name" value="NUDIX_BOX"/>
    <property type="match status" value="1"/>
</dbReference>
<keyword evidence="2" id="KW-0479">Metal-binding</keyword>
<dbReference type="FunFam" id="3.40.630.30:FF:000016">
    <property type="entry name" value="nudix hydrolase 2"/>
    <property type="match status" value="1"/>
</dbReference>
<evidence type="ECO:0000313" key="6">
    <source>
        <dbReference type="EMBL" id="KAK9935851.1"/>
    </source>
</evidence>
<dbReference type="SUPFAM" id="SSF55811">
    <property type="entry name" value="Nudix"/>
    <property type="match status" value="1"/>
</dbReference>
<dbReference type="AlphaFoldDB" id="A0AAW1XG32"/>
<dbReference type="PANTHER" id="PTHR13994">
    <property type="entry name" value="NUDIX HYDROLASE RELATED"/>
    <property type="match status" value="1"/>
</dbReference>
<dbReference type="EMBL" id="JBEDUW010000003">
    <property type="protein sequence ID" value="KAK9935851.1"/>
    <property type="molecule type" value="Genomic_DNA"/>
</dbReference>
<dbReference type="InterPro" id="IPR020476">
    <property type="entry name" value="Nudix_hydrolase"/>
</dbReference>
<dbReference type="Gene3D" id="3.90.79.10">
    <property type="entry name" value="Nucleoside Triphosphate Pyrophosphohydrolase"/>
    <property type="match status" value="1"/>
</dbReference>
<dbReference type="PANTHER" id="PTHR13994:SF29">
    <property type="entry name" value="NUDIX HYDROLASE 2"/>
    <property type="match status" value="1"/>
</dbReference>
<dbReference type="InterPro" id="IPR003293">
    <property type="entry name" value="Nudix_hydrolase6-like"/>
</dbReference>
<dbReference type="GO" id="GO:0035529">
    <property type="term" value="F:NADH pyrophosphatase activity"/>
    <property type="evidence" value="ECO:0007669"/>
    <property type="project" value="TreeGrafter"/>
</dbReference>
<dbReference type="Proteomes" id="UP001457282">
    <property type="component" value="Unassembled WGS sequence"/>
</dbReference>
<evidence type="ECO:0000256" key="4">
    <source>
        <dbReference type="RuleBase" id="RU003476"/>
    </source>
</evidence>
<evidence type="ECO:0000259" key="5">
    <source>
        <dbReference type="PROSITE" id="PS51462"/>
    </source>
</evidence>
<evidence type="ECO:0000256" key="1">
    <source>
        <dbReference type="ARBA" id="ARBA00005582"/>
    </source>
</evidence>
<dbReference type="GO" id="GO:0047631">
    <property type="term" value="F:ADP-ribose diphosphatase activity"/>
    <property type="evidence" value="ECO:0007669"/>
    <property type="project" value="TreeGrafter"/>
</dbReference>
<comment type="caution">
    <text evidence="6">The sequence shown here is derived from an EMBL/GenBank/DDBJ whole genome shotgun (WGS) entry which is preliminary data.</text>
</comment>
<organism evidence="6 7">
    <name type="scientific">Rubus argutus</name>
    <name type="common">Southern blackberry</name>
    <dbReference type="NCBI Taxonomy" id="59490"/>
    <lineage>
        <taxon>Eukaryota</taxon>
        <taxon>Viridiplantae</taxon>
        <taxon>Streptophyta</taxon>
        <taxon>Embryophyta</taxon>
        <taxon>Tracheophyta</taxon>
        <taxon>Spermatophyta</taxon>
        <taxon>Magnoliopsida</taxon>
        <taxon>eudicotyledons</taxon>
        <taxon>Gunneridae</taxon>
        <taxon>Pentapetalae</taxon>
        <taxon>rosids</taxon>
        <taxon>fabids</taxon>
        <taxon>Rosales</taxon>
        <taxon>Rosaceae</taxon>
        <taxon>Rosoideae</taxon>
        <taxon>Rosoideae incertae sedis</taxon>
        <taxon>Rubus</taxon>
    </lineage>
</organism>
<dbReference type="PROSITE" id="PS51462">
    <property type="entry name" value="NUDIX"/>
    <property type="match status" value="1"/>
</dbReference>
<dbReference type="PRINTS" id="PR01356">
    <property type="entry name" value="GFGPROTEIN"/>
</dbReference>
<dbReference type="InterPro" id="IPR020084">
    <property type="entry name" value="NUDIX_hydrolase_CS"/>
</dbReference>
<dbReference type="PRINTS" id="PR00502">
    <property type="entry name" value="NUDIXFAMILY"/>
</dbReference>
<evidence type="ECO:0000256" key="2">
    <source>
        <dbReference type="ARBA" id="ARBA00022723"/>
    </source>
</evidence>
<dbReference type="GO" id="GO:0051287">
    <property type="term" value="F:NAD binding"/>
    <property type="evidence" value="ECO:0007669"/>
    <property type="project" value="TreeGrafter"/>
</dbReference>
<dbReference type="InterPro" id="IPR015797">
    <property type="entry name" value="NUDIX_hydrolase-like_dom_sf"/>
</dbReference>
<keyword evidence="3 4" id="KW-0378">Hydrolase</keyword>
<evidence type="ECO:0000313" key="7">
    <source>
        <dbReference type="Proteomes" id="UP001457282"/>
    </source>
</evidence>
<dbReference type="FunFam" id="3.90.79.10:FF:000015">
    <property type="entry name" value="Nudix hydrolase 8"/>
    <property type="match status" value="1"/>
</dbReference>
<dbReference type="Pfam" id="PF18290">
    <property type="entry name" value="Nudix_hydro"/>
    <property type="match status" value="1"/>
</dbReference>